<evidence type="ECO:0000313" key="1">
    <source>
        <dbReference type="EMBL" id="CAL7941310.1"/>
    </source>
</evidence>
<comment type="caution">
    <text evidence="1">The sequence shown here is derived from an EMBL/GenBank/DDBJ whole genome shotgun (WGS) entry which is preliminary data.</text>
</comment>
<reference evidence="1 2" key="1">
    <citation type="submission" date="2024-08" db="EMBL/GenBank/DDBJ databases">
        <authorList>
            <person name="Will J Nash"/>
            <person name="Angela Man"/>
            <person name="Seanna McTaggart"/>
            <person name="Kendall Baker"/>
            <person name="Tom Barker"/>
            <person name="Leah Catchpole"/>
            <person name="Alex Durrant"/>
            <person name="Karim Gharbi"/>
            <person name="Naomi Irish"/>
            <person name="Gemy Kaithakottil"/>
            <person name="Debby Ku"/>
            <person name="Aaliyah Providence"/>
            <person name="Felix Shaw"/>
            <person name="David Swarbreck"/>
            <person name="Chris Watkins"/>
            <person name="Ann M. McCartney"/>
            <person name="Giulio Formenti"/>
            <person name="Alice Mouton"/>
            <person name="Noel Vella"/>
            <person name="Bjorn M von Reumont"/>
            <person name="Adriana Vella"/>
            <person name="Wilfried Haerty"/>
        </authorList>
    </citation>
    <scope>NUCLEOTIDE SEQUENCE [LARGE SCALE GENOMIC DNA]</scope>
</reference>
<dbReference type="EMBL" id="CAXAJV020001292">
    <property type="protein sequence ID" value="CAL7941310.1"/>
    <property type="molecule type" value="Genomic_DNA"/>
</dbReference>
<accession>A0ABP1NPL4</accession>
<organism evidence="1 2">
    <name type="scientific">Xylocopa violacea</name>
    <name type="common">Violet carpenter bee</name>
    <name type="synonym">Apis violacea</name>
    <dbReference type="NCBI Taxonomy" id="135666"/>
    <lineage>
        <taxon>Eukaryota</taxon>
        <taxon>Metazoa</taxon>
        <taxon>Ecdysozoa</taxon>
        <taxon>Arthropoda</taxon>
        <taxon>Hexapoda</taxon>
        <taxon>Insecta</taxon>
        <taxon>Pterygota</taxon>
        <taxon>Neoptera</taxon>
        <taxon>Endopterygota</taxon>
        <taxon>Hymenoptera</taxon>
        <taxon>Apocrita</taxon>
        <taxon>Aculeata</taxon>
        <taxon>Apoidea</taxon>
        <taxon>Anthophila</taxon>
        <taxon>Apidae</taxon>
        <taxon>Xylocopa</taxon>
        <taxon>Xylocopa</taxon>
    </lineage>
</organism>
<dbReference type="Proteomes" id="UP001642520">
    <property type="component" value="Unassembled WGS sequence"/>
</dbReference>
<name>A0ABP1NPL4_XYLVO</name>
<dbReference type="PANTHER" id="PTHR46500:SF1">
    <property type="entry name" value="CILIA- AND FLAGELLA-ASSOCIATED PROTEIN 221"/>
    <property type="match status" value="1"/>
</dbReference>
<dbReference type="InterPro" id="IPR029676">
    <property type="entry name" value="CFAP221"/>
</dbReference>
<gene>
    <name evidence="1" type="ORF">XYLVIOL_LOCUS4938</name>
</gene>
<proteinExistence type="predicted"/>
<keyword evidence="2" id="KW-1185">Reference proteome</keyword>
<dbReference type="PANTHER" id="PTHR46500">
    <property type="entry name" value="CILIA- AND FLAGELLA-ASSOCIATED PROTEIN 221"/>
    <property type="match status" value="1"/>
</dbReference>
<protein>
    <submittedName>
        <fullName evidence="1">Uncharacterized protein</fullName>
    </submittedName>
</protein>
<sequence length="239" mass="28161">MDTHVLDQTRYCKNKIKKNKQVSDEDVKDDSSLRVLPSELKFTFDFGNFKTQGKVIEVINYSSKPCPVRFLPLQTHYFKIKNTFQTTWLNPESVIKVNILFMPDENRDYNDVLKIRYFNNQIMETRILAKVISKFSFPTSIDFGNVPLGRTVCYNLPIHSHAEKEFSFAIFTHNGDSSVDVYPRWGHVKPKQKPVMVMVIYRPLRYISMNFQVRIFISDLYKAPYNINFYAYTRPGLLR</sequence>
<evidence type="ECO:0000313" key="2">
    <source>
        <dbReference type="Proteomes" id="UP001642520"/>
    </source>
</evidence>